<feature type="compositionally biased region" description="Polar residues" evidence="1">
    <location>
        <begin position="62"/>
        <end position="76"/>
    </location>
</feature>
<dbReference type="EnsemblPlants" id="OPUNC12G00610.1">
    <property type="protein sequence ID" value="OPUNC12G00610.1"/>
    <property type="gene ID" value="OPUNC12G00610"/>
</dbReference>
<dbReference type="Proteomes" id="UP000026962">
    <property type="component" value="Chromosome 12"/>
</dbReference>
<protein>
    <submittedName>
        <fullName evidence="2">Uncharacterized protein</fullName>
    </submittedName>
</protein>
<proteinExistence type="predicted"/>
<sequence>MPSPESLCIATQCAGSSGRPSSERVKNEAVVISGGRVTRLAATRALRKLFRHVCEALVMKQSSSLTLKTEQDPSNNTDKDSLDE</sequence>
<dbReference type="Gramene" id="OPUNC12G00610.1">
    <property type="protein sequence ID" value="OPUNC12G00610.1"/>
    <property type="gene ID" value="OPUNC12G00610"/>
</dbReference>
<feature type="region of interest" description="Disordered" evidence="1">
    <location>
        <begin position="62"/>
        <end position="84"/>
    </location>
</feature>
<evidence type="ECO:0000313" key="3">
    <source>
        <dbReference type="Proteomes" id="UP000026962"/>
    </source>
</evidence>
<reference evidence="2" key="1">
    <citation type="submission" date="2015-04" db="UniProtKB">
        <authorList>
            <consortium name="EnsemblPlants"/>
        </authorList>
    </citation>
    <scope>IDENTIFICATION</scope>
</reference>
<name>A0A0E0MIS2_ORYPU</name>
<evidence type="ECO:0000313" key="2">
    <source>
        <dbReference type="EnsemblPlants" id="OPUNC12G00610.1"/>
    </source>
</evidence>
<evidence type="ECO:0000256" key="1">
    <source>
        <dbReference type="SAM" id="MobiDB-lite"/>
    </source>
</evidence>
<dbReference type="AlphaFoldDB" id="A0A0E0MIS2"/>
<reference evidence="2" key="2">
    <citation type="submission" date="2018-05" db="EMBL/GenBank/DDBJ databases">
        <title>OpunRS2 (Oryza punctata Reference Sequence Version 2).</title>
        <authorList>
            <person name="Zhang J."/>
            <person name="Kudrna D."/>
            <person name="Lee S."/>
            <person name="Talag J."/>
            <person name="Welchert J."/>
            <person name="Wing R.A."/>
        </authorList>
    </citation>
    <scope>NUCLEOTIDE SEQUENCE [LARGE SCALE GENOMIC DNA]</scope>
</reference>
<feature type="region of interest" description="Disordered" evidence="1">
    <location>
        <begin position="1"/>
        <end position="24"/>
    </location>
</feature>
<accession>A0A0E0MIS2</accession>
<organism evidence="2">
    <name type="scientific">Oryza punctata</name>
    <name type="common">Red rice</name>
    <dbReference type="NCBI Taxonomy" id="4537"/>
    <lineage>
        <taxon>Eukaryota</taxon>
        <taxon>Viridiplantae</taxon>
        <taxon>Streptophyta</taxon>
        <taxon>Embryophyta</taxon>
        <taxon>Tracheophyta</taxon>
        <taxon>Spermatophyta</taxon>
        <taxon>Magnoliopsida</taxon>
        <taxon>Liliopsida</taxon>
        <taxon>Poales</taxon>
        <taxon>Poaceae</taxon>
        <taxon>BOP clade</taxon>
        <taxon>Oryzoideae</taxon>
        <taxon>Oryzeae</taxon>
        <taxon>Oryzinae</taxon>
        <taxon>Oryza</taxon>
    </lineage>
</organism>
<dbReference type="STRING" id="4537.A0A0E0MIS2"/>
<keyword evidence="3" id="KW-1185">Reference proteome</keyword>
<dbReference type="HOGENOM" id="CLU_2531358_0_0_1"/>